<reference evidence="1 2" key="1">
    <citation type="journal article" date="2022" name="Evol. Bioinform. Online">
        <title>Draft Genome Sequence of Oceanobacillus jordanicus Strain GSFE11, a Halotolerant Plant Growth-Promoting Bacterial Endophyte Isolated From the Jordan Valley.</title>
        <authorList>
            <person name="Alhindi T."/>
            <person name="Albdaiwi R."/>
        </authorList>
    </citation>
    <scope>NUCLEOTIDE SEQUENCE [LARGE SCALE GENOMIC DNA]</scope>
    <source>
        <strain evidence="1 2">GSFE11</strain>
    </source>
</reference>
<name>A0AAW5B4N2_9BACI</name>
<proteinExistence type="predicted"/>
<dbReference type="AlphaFoldDB" id="A0AAW5B4N2"/>
<dbReference type="InterPro" id="IPR012347">
    <property type="entry name" value="Ferritin-like"/>
</dbReference>
<dbReference type="EMBL" id="JAIFZM010000003">
    <property type="protein sequence ID" value="MCG3418346.1"/>
    <property type="molecule type" value="Genomic_DNA"/>
</dbReference>
<organism evidence="1 2">
    <name type="scientific">Oceanobacillus jordanicus</name>
    <dbReference type="NCBI Taxonomy" id="2867266"/>
    <lineage>
        <taxon>Bacteria</taxon>
        <taxon>Bacillati</taxon>
        <taxon>Bacillota</taxon>
        <taxon>Bacilli</taxon>
        <taxon>Bacillales</taxon>
        <taxon>Bacillaceae</taxon>
        <taxon>Oceanobacillus</taxon>
    </lineage>
</organism>
<protein>
    <submittedName>
        <fullName evidence="1">DUF3231 family protein</fullName>
    </submittedName>
</protein>
<accession>A0AAW5B4N2</accession>
<dbReference type="InterPro" id="IPR021617">
    <property type="entry name" value="DUF3231"/>
</dbReference>
<dbReference type="Gene3D" id="1.20.1260.10">
    <property type="match status" value="1"/>
</dbReference>
<dbReference type="Proteomes" id="UP001199631">
    <property type="component" value="Unassembled WGS sequence"/>
</dbReference>
<keyword evidence="2" id="KW-1185">Reference proteome</keyword>
<sequence length="169" mass="18187">MGILSGNPQEEPMHYGEVFSAWEYLMVSNKTIADHQMLMNHVGDGDLKKLLKDAVEQAQQEAKQVSEVLTQNGVGLPPAAPEPPSVDLEDIPVGARFQDPDVAAAASAKVAAGLVACSQIMGTSIREDIVMMFGQFHMNKAALGGKFLKLTKEKGWLVPPPLHHASKSD</sequence>
<evidence type="ECO:0000313" key="1">
    <source>
        <dbReference type="EMBL" id="MCG3418346.1"/>
    </source>
</evidence>
<evidence type="ECO:0000313" key="2">
    <source>
        <dbReference type="Proteomes" id="UP001199631"/>
    </source>
</evidence>
<dbReference type="RefSeq" id="WP_161465462.1">
    <property type="nucleotide sequence ID" value="NZ_JAIFZM010000003.1"/>
</dbReference>
<dbReference type="Pfam" id="PF11553">
    <property type="entry name" value="DUF3231"/>
    <property type="match status" value="1"/>
</dbReference>
<gene>
    <name evidence="1" type="ORF">K3T81_04195</name>
</gene>
<comment type="caution">
    <text evidence="1">The sequence shown here is derived from an EMBL/GenBank/DDBJ whole genome shotgun (WGS) entry which is preliminary data.</text>
</comment>